<name>A0A5J6TC87_9CAUD</name>
<reference evidence="1 2" key="1">
    <citation type="submission" date="2019-07" db="EMBL/GenBank/DDBJ databases">
        <authorList>
            <person name="Lauer M.J."/>
            <person name="Stoner T.H."/>
            <person name="Garlena R.A."/>
            <person name="Russell D.A."/>
            <person name="Pope W.H."/>
            <person name="Jacobs-Sera D."/>
            <person name="Hatfull G.F."/>
        </authorList>
    </citation>
    <scope>NUCLEOTIDE SEQUENCE [LARGE SCALE GENOMIC DNA]</scope>
</reference>
<proteinExistence type="predicted"/>
<sequence length="159" mass="17996">MTETITREFQIGDYVRISKDHIAEILEVPQASHAGHVGQITELHMPGPIPIVQFSHIGGEYSFSPNELQFIARPLYEVARDIVACWKKKRPSQATIAYAGPYVEAIAGLRKPSDSYGLESGDMIIAYLLNNLRNWRGEDARRIKAELNRALDAYRDGWR</sequence>
<organism evidence="1 2">
    <name type="scientific">Gordonia phage GretelLyn</name>
    <dbReference type="NCBI Taxonomy" id="2599844"/>
    <lineage>
        <taxon>Viruses</taxon>
        <taxon>Duplodnaviria</taxon>
        <taxon>Heunggongvirae</taxon>
        <taxon>Uroviricota</taxon>
        <taxon>Caudoviricetes</taxon>
        <taxon>Dovevirinae</taxon>
        <taxon>Lambovirus</taxon>
        <taxon>Lambovirus sadboi</taxon>
    </lineage>
</organism>
<evidence type="ECO:0000313" key="1">
    <source>
        <dbReference type="EMBL" id="QFG08195.1"/>
    </source>
</evidence>
<protein>
    <submittedName>
        <fullName evidence="1">Uncharacterized protein</fullName>
    </submittedName>
</protein>
<evidence type="ECO:0000313" key="2">
    <source>
        <dbReference type="Proteomes" id="UP000325832"/>
    </source>
</evidence>
<dbReference type="Proteomes" id="UP000325832">
    <property type="component" value="Genome"/>
</dbReference>
<dbReference type="EMBL" id="MN234162">
    <property type="protein sequence ID" value="QFG08195.1"/>
    <property type="molecule type" value="Genomic_DNA"/>
</dbReference>
<gene>
    <name evidence="1" type="primary">56</name>
    <name evidence="1" type="ORF">PBI_GRETELLYN_56</name>
</gene>
<accession>A0A5J6TC87</accession>